<reference evidence="1 2" key="1">
    <citation type="submission" date="2016-11" db="EMBL/GenBank/DDBJ databases">
        <authorList>
            <person name="Jaros S."/>
            <person name="Januszkiewicz K."/>
            <person name="Wedrychowicz H."/>
        </authorList>
    </citation>
    <scope>NUCLEOTIDE SEQUENCE [LARGE SCALE GENOMIC DNA]</scope>
    <source>
        <strain evidence="1 2">GAS138</strain>
    </source>
</reference>
<gene>
    <name evidence="1" type="ORF">SAMN05443248_3950</name>
</gene>
<protein>
    <submittedName>
        <fullName evidence="1">Uncharacterized protein</fullName>
    </submittedName>
</protein>
<evidence type="ECO:0000313" key="2">
    <source>
        <dbReference type="Proteomes" id="UP000189796"/>
    </source>
</evidence>
<organism evidence="1 2">
    <name type="scientific">Bradyrhizobium erythrophlei</name>
    <dbReference type="NCBI Taxonomy" id="1437360"/>
    <lineage>
        <taxon>Bacteria</taxon>
        <taxon>Pseudomonadati</taxon>
        <taxon>Pseudomonadota</taxon>
        <taxon>Alphaproteobacteria</taxon>
        <taxon>Hyphomicrobiales</taxon>
        <taxon>Nitrobacteraceae</taxon>
        <taxon>Bradyrhizobium</taxon>
    </lineage>
</organism>
<proteinExistence type="predicted"/>
<sequence length="66" mass="7806">MIVLDEQQERVLAEAAEIIGRAAAKRARRQLRRIAIVGLSISRFLNRRKFEEWDRRRIEQQCGSLK</sequence>
<dbReference type="AlphaFoldDB" id="A0A1M5QT67"/>
<dbReference type="Proteomes" id="UP000189796">
    <property type="component" value="Chromosome I"/>
</dbReference>
<accession>A0A1M5QT67</accession>
<dbReference type="EMBL" id="LT670817">
    <property type="protein sequence ID" value="SHH17355.1"/>
    <property type="molecule type" value="Genomic_DNA"/>
</dbReference>
<name>A0A1M5QT67_9BRAD</name>
<evidence type="ECO:0000313" key="1">
    <source>
        <dbReference type="EMBL" id="SHH17355.1"/>
    </source>
</evidence>
<dbReference type="RefSeq" id="WP_079602843.1">
    <property type="nucleotide sequence ID" value="NZ_LT670817.1"/>
</dbReference>